<keyword evidence="1" id="KW-0064">Aspartyl protease</keyword>
<comment type="caution">
    <text evidence="4">The sequence shown here is derived from an EMBL/GenBank/DDBJ whole genome shotgun (WGS) entry which is preliminary data.</text>
</comment>
<dbReference type="PANTHER" id="PTHR11439">
    <property type="entry name" value="GAG-POL-RELATED RETROTRANSPOSON"/>
    <property type="match status" value="1"/>
</dbReference>
<dbReference type="PANTHER" id="PTHR11439:SF475">
    <property type="entry name" value="CYSTEINE-RICH RLK (RECEPTOR-LIKE PROTEIN KINASE) 8"/>
    <property type="match status" value="1"/>
</dbReference>
<dbReference type="Pfam" id="PF22936">
    <property type="entry name" value="Pol_BBD"/>
    <property type="match status" value="1"/>
</dbReference>
<dbReference type="Proteomes" id="UP000321393">
    <property type="component" value="Unassembled WGS sequence"/>
</dbReference>
<accession>A0A5A7USL7</accession>
<dbReference type="AlphaFoldDB" id="A0A5A7USL7"/>
<sequence length="397" mass="45155">MILSRSNSNQVELDNVFYVPGMTKNLVSVSQLTSSGNFVVFGPNDVKVYHNLKTQKNETSNLWHATLGHVSYCKLKTIINKSMLKGLPQLDIGEDKMYLAPSSNLQSVEYMVTFIDDFSRNVIFDEASSWWAPESEKSTNNEKSFKEESKEEISQTFSPVAKLTTVRVLLALAAIASADSSLFVKAQDSKVAIILVYVDDIIITGDHIEEKYGISDCKPIFTPMEVNKKFCMHEGKNLADQTMYCQLVGRLIYLTLTRSDISYSVRVEIMIHDDQLLEAEYRATAMAAQENMWIKQLMKDLHQEINHAETLYYDNLSAIHLVESPIFHARTNHVEGHYHFIKEKVLQEEIEMKPIKAKDQVADIFTKGLPVTKHTKFLQQLGMVERPTRIVSVEGEC</sequence>
<organism evidence="4 6">
    <name type="scientific">Cucumis melo var. makuwa</name>
    <name type="common">Oriental melon</name>
    <dbReference type="NCBI Taxonomy" id="1194695"/>
    <lineage>
        <taxon>Eukaryota</taxon>
        <taxon>Viridiplantae</taxon>
        <taxon>Streptophyta</taxon>
        <taxon>Embryophyta</taxon>
        <taxon>Tracheophyta</taxon>
        <taxon>Spermatophyta</taxon>
        <taxon>Magnoliopsida</taxon>
        <taxon>eudicotyledons</taxon>
        <taxon>Gunneridae</taxon>
        <taxon>Pentapetalae</taxon>
        <taxon>rosids</taxon>
        <taxon>fabids</taxon>
        <taxon>Cucurbitales</taxon>
        <taxon>Cucurbitaceae</taxon>
        <taxon>Benincaseae</taxon>
        <taxon>Cucumis</taxon>
    </lineage>
</organism>
<dbReference type="Proteomes" id="UP000321947">
    <property type="component" value="Unassembled WGS sequence"/>
</dbReference>
<dbReference type="OrthoDB" id="4356562at2759"/>
<proteinExistence type="predicted"/>
<dbReference type="EMBL" id="SSTE01006881">
    <property type="protein sequence ID" value="KAA0057677.1"/>
    <property type="molecule type" value="Genomic_DNA"/>
</dbReference>
<keyword evidence="1" id="KW-0645">Protease</keyword>
<reference evidence="6 7" key="1">
    <citation type="submission" date="2019-08" db="EMBL/GenBank/DDBJ databases">
        <title>Draft genome sequences of two oriental melons (Cucumis melo L. var makuwa).</title>
        <authorList>
            <person name="Kwon S.-Y."/>
        </authorList>
    </citation>
    <scope>NUCLEOTIDE SEQUENCE [LARGE SCALE GENOMIC DNA]</scope>
    <source>
        <strain evidence="7">cv. Chang Bougi</strain>
        <strain evidence="6">cv. SW 3</strain>
        <tissue evidence="4">Leaf</tissue>
    </source>
</reference>
<evidence type="ECO:0000313" key="4">
    <source>
        <dbReference type="EMBL" id="KAA0057677.1"/>
    </source>
</evidence>
<protein>
    <submittedName>
        <fullName evidence="4 5">Mitochondrial protein</fullName>
    </submittedName>
</protein>
<dbReference type="SUPFAM" id="SSF56672">
    <property type="entry name" value="DNA/RNA polymerases"/>
    <property type="match status" value="1"/>
</dbReference>
<evidence type="ECO:0000313" key="7">
    <source>
        <dbReference type="Proteomes" id="UP000321947"/>
    </source>
</evidence>
<dbReference type="EMBL" id="SSTD01002719">
    <property type="protein sequence ID" value="TYK27462.1"/>
    <property type="molecule type" value="Genomic_DNA"/>
</dbReference>
<dbReference type="Pfam" id="PF13976">
    <property type="entry name" value="gag_pre-integrs"/>
    <property type="match status" value="1"/>
</dbReference>
<evidence type="ECO:0000259" key="3">
    <source>
        <dbReference type="Pfam" id="PF22936"/>
    </source>
</evidence>
<name>A0A5A7USL7_CUCMM</name>
<feature type="domain" description="Retrovirus-related Pol polyprotein from transposon TNT 1-94-like beta-barrel" evidence="3">
    <location>
        <begin position="6"/>
        <end position="36"/>
    </location>
</feature>
<gene>
    <name evidence="5" type="ORF">E5676_scaffold970G00120</name>
    <name evidence="4" type="ORF">E6C27_scaffold126G00260</name>
</gene>
<evidence type="ECO:0000313" key="6">
    <source>
        <dbReference type="Proteomes" id="UP000321393"/>
    </source>
</evidence>
<dbReference type="InterPro" id="IPR043502">
    <property type="entry name" value="DNA/RNA_pol_sf"/>
</dbReference>
<dbReference type="InterPro" id="IPR054722">
    <property type="entry name" value="PolX-like_BBD"/>
</dbReference>
<dbReference type="InterPro" id="IPR025724">
    <property type="entry name" value="GAG-pre-integrase_dom"/>
</dbReference>
<dbReference type="GO" id="GO:0004190">
    <property type="term" value="F:aspartic-type endopeptidase activity"/>
    <property type="evidence" value="ECO:0007669"/>
    <property type="project" value="UniProtKB-KW"/>
</dbReference>
<evidence type="ECO:0000259" key="2">
    <source>
        <dbReference type="Pfam" id="PF13976"/>
    </source>
</evidence>
<dbReference type="CDD" id="cd09272">
    <property type="entry name" value="RNase_HI_RT_Ty1"/>
    <property type="match status" value="1"/>
</dbReference>
<evidence type="ECO:0000256" key="1">
    <source>
        <dbReference type="ARBA" id="ARBA00022750"/>
    </source>
</evidence>
<evidence type="ECO:0000313" key="5">
    <source>
        <dbReference type="EMBL" id="TYK27462.1"/>
    </source>
</evidence>
<keyword evidence="1" id="KW-0378">Hydrolase</keyword>
<dbReference type="STRING" id="1194695.A0A5A7USL7"/>
<feature type="domain" description="GAG-pre-integrase" evidence="2">
    <location>
        <begin position="53"/>
        <end position="91"/>
    </location>
</feature>